<keyword evidence="1" id="KW-1133">Transmembrane helix</keyword>
<organism evidence="2 3">
    <name type="scientific">Vitrella brassicaformis (strain CCMP3155)</name>
    <dbReference type="NCBI Taxonomy" id="1169540"/>
    <lineage>
        <taxon>Eukaryota</taxon>
        <taxon>Sar</taxon>
        <taxon>Alveolata</taxon>
        <taxon>Colpodellida</taxon>
        <taxon>Vitrellaceae</taxon>
        <taxon>Vitrella</taxon>
    </lineage>
</organism>
<gene>
    <name evidence="2" type="ORF">Vbra_7567</name>
</gene>
<dbReference type="PhylomeDB" id="A0A0G4EJ75"/>
<protein>
    <recommendedName>
        <fullName evidence="4">Transmembrane protein</fullName>
    </recommendedName>
</protein>
<dbReference type="Proteomes" id="UP000041254">
    <property type="component" value="Unassembled WGS sequence"/>
</dbReference>
<feature type="transmembrane region" description="Helical" evidence="1">
    <location>
        <begin position="196"/>
        <end position="221"/>
    </location>
</feature>
<reference evidence="2 3" key="1">
    <citation type="submission" date="2014-11" db="EMBL/GenBank/DDBJ databases">
        <authorList>
            <person name="Zhu J."/>
            <person name="Qi W."/>
            <person name="Song R."/>
        </authorList>
    </citation>
    <scope>NUCLEOTIDE SEQUENCE [LARGE SCALE GENOMIC DNA]</scope>
</reference>
<keyword evidence="1" id="KW-0472">Membrane</keyword>
<dbReference type="EMBL" id="CDMY01000243">
    <property type="protein sequence ID" value="CEL96587.1"/>
    <property type="molecule type" value="Genomic_DNA"/>
</dbReference>
<proteinExistence type="predicted"/>
<evidence type="ECO:0008006" key="4">
    <source>
        <dbReference type="Google" id="ProtNLM"/>
    </source>
</evidence>
<dbReference type="VEuPathDB" id="CryptoDB:Vbra_7567"/>
<keyword evidence="1" id="KW-0812">Transmembrane</keyword>
<feature type="transmembrane region" description="Helical" evidence="1">
    <location>
        <begin position="233"/>
        <end position="251"/>
    </location>
</feature>
<feature type="transmembrane region" description="Helical" evidence="1">
    <location>
        <begin position="160"/>
        <end position="184"/>
    </location>
</feature>
<evidence type="ECO:0000256" key="1">
    <source>
        <dbReference type="SAM" id="Phobius"/>
    </source>
</evidence>
<accession>A0A0G4EJ75</accession>
<dbReference type="AlphaFoldDB" id="A0A0G4EJ75"/>
<feature type="transmembrane region" description="Helical" evidence="1">
    <location>
        <begin position="89"/>
        <end position="111"/>
    </location>
</feature>
<feature type="transmembrane region" description="Helical" evidence="1">
    <location>
        <begin position="131"/>
        <end position="148"/>
    </location>
</feature>
<feature type="transmembrane region" description="Helical" evidence="1">
    <location>
        <begin position="511"/>
        <end position="536"/>
    </location>
</feature>
<feature type="transmembrane region" description="Helical" evidence="1">
    <location>
        <begin position="470"/>
        <end position="490"/>
    </location>
</feature>
<sequence>MSTHLPDIDEEGAQGPPVRAEEMAIQAMKTEFEKAAGYPAAFEEFESHLVYEPGVMDDGQTTQVREVLIGTRFSPEPFMRSLQRAIRAVVLQVLYAFVLALPMVVWPLAFWHTCKSERASLVIAYDYVRNTITFSVLVVYLLAIAEGHQGSKLFSRFKKTWFYFLLPAIARVAFTRLFVVPGLWPYAVALWGFEHICYIVLIPLTFVSSAGVFLWVAIFGPRGERAATDTERTRVAFTCLMSFWPLVALVNGTVRKMRDGPPLYNHAAAHYLVLGCCVAPRLLQAEMAALSSKIMSSLLFAFYDLIGDLAVPYADILHANVARWLTRTCNGQSTKPTRKTRCPNADRDRHIAHVADLRSNKTIATVTSNKKGTAASYSCVSSEDSRRSSSEVYQSVVRAGRRMRSTKSALDLQSNFIAFDVRPRYLRALRDQQYGYNQAESLILIVINLSLISMEQLLSPFSLSRLLERLGGLCLLVVIEMACETVFFMVQVRWHNLPMLRAEEEPGVVKFRLLTLFAVGTSLFASFSPWLVLFFLRTLPSSVYGDVTLLEFCPQSAHPNIARTT</sequence>
<evidence type="ECO:0000313" key="2">
    <source>
        <dbReference type="EMBL" id="CEL96587.1"/>
    </source>
</evidence>
<keyword evidence="3" id="KW-1185">Reference proteome</keyword>
<evidence type="ECO:0000313" key="3">
    <source>
        <dbReference type="Proteomes" id="UP000041254"/>
    </source>
</evidence>
<dbReference type="InParanoid" id="A0A0G4EJ75"/>
<name>A0A0G4EJ75_VITBC</name>